<dbReference type="InterPro" id="IPR002189">
    <property type="entry name" value="CapZ_alpha"/>
</dbReference>
<comment type="similarity">
    <text evidence="2">Belongs to the F-actin-capping protein alpha subunit family.</text>
</comment>
<dbReference type="GO" id="GO:0051016">
    <property type="term" value="P:barbed-end actin filament capping"/>
    <property type="evidence" value="ECO:0007669"/>
    <property type="project" value="UniProtKB-UniRule"/>
</dbReference>
<dbReference type="SUPFAM" id="SSF90096">
    <property type="entry name" value="Subunits of heterodimeric actin filament capping protein Capz"/>
    <property type="match status" value="1"/>
</dbReference>
<dbReference type="GO" id="GO:0008290">
    <property type="term" value="C:F-actin capping protein complex"/>
    <property type="evidence" value="ECO:0007669"/>
    <property type="project" value="UniProtKB-UniRule"/>
</dbReference>
<dbReference type="InterPro" id="IPR042489">
    <property type="entry name" value="CapZ_alpha_1"/>
</dbReference>
<dbReference type="PANTHER" id="PTHR10653">
    <property type="entry name" value="F-ACTIN-CAPPING PROTEIN SUBUNIT ALPHA"/>
    <property type="match status" value="1"/>
</dbReference>
<name>A0A914RAD9_PAREQ</name>
<organism evidence="3 4">
    <name type="scientific">Parascaris equorum</name>
    <name type="common">Equine roundworm</name>
    <dbReference type="NCBI Taxonomy" id="6256"/>
    <lineage>
        <taxon>Eukaryota</taxon>
        <taxon>Metazoa</taxon>
        <taxon>Ecdysozoa</taxon>
        <taxon>Nematoda</taxon>
        <taxon>Chromadorea</taxon>
        <taxon>Rhabditida</taxon>
        <taxon>Spirurina</taxon>
        <taxon>Ascaridomorpha</taxon>
        <taxon>Ascaridoidea</taxon>
        <taxon>Ascarididae</taxon>
        <taxon>Parascaris</taxon>
    </lineage>
</organism>
<accession>A0A914RAD9</accession>
<keyword evidence="3" id="KW-1185">Reference proteome</keyword>
<comment type="function">
    <text evidence="2">F-actin-capping proteins bind in a Ca(2+)-independent manner to the fast growing ends of actin filaments (barbed end) thereby blocking the exchange of subunits at these ends. Unlike other capping proteins (such as gelsolin and severin), these proteins do not sever actin filaments.</text>
</comment>
<evidence type="ECO:0000313" key="4">
    <source>
        <dbReference type="WBParaSite" id="PEQ_0000363501-mRNA-1"/>
    </source>
</evidence>
<protein>
    <recommendedName>
        <fullName evidence="2">F-actin-capping protein subunit alpha</fullName>
    </recommendedName>
</protein>
<evidence type="ECO:0000256" key="2">
    <source>
        <dbReference type="RuleBase" id="RU365077"/>
    </source>
</evidence>
<dbReference type="PANTHER" id="PTHR10653:SF0">
    <property type="entry name" value="F-ACTIN-CAPPING PROTEIN SUBUNIT ALPHA"/>
    <property type="match status" value="1"/>
</dbReference>
<dbReference type="GO" id="GO:0030036">
    <property type="term" value="P:actin cytoskeleton organization"/>
    <property type="evidence" value="ECO:0007669"/>
    <property type="project" value="TreeGrafter"/>
</dbReference>
<comment type="subunit">
    <text evidence="2">Heterodimer of an alpha and a beta subunit.</text>
</comment>
<dbReference type="Gene3D" id="3.30.1140.60">
    <property type="entry name" value="F-actin capping protein, alpha subunit"/>
    <property type="match status" value="1"/>
</dbReference>
<sequence length="134" mass="15688">MYTCMWRYVETLITPFNELPNGRFADPKSRKTFKYDHLRKEASDIQSENTSDINMELWRKALQEVLIFELTPENAFALSELIIGYVDFRNSHYLETGTATVFTYNDTVTLCIESHRYQPKNFWNMVPACSAPSL</sequence>
<proteinExistence type="inferred from homology"/>
<dbReference type="WBParaSite" id="PEQ_0000363501-mRNA-1">
    <property type="protein sequence ID" value="PEQ_0000363501-mRNA-1"/>
    <property type="gene ID" value="PEQ_0000363501"/>
</dbReference>
<keyword evidence="2" id="KW-0009">Actin-binding</keyword>
<dbReference type="GO" id="GO:0030863">
    <property type="term" value="C:cortical cytoskeleton"/>
    <property type="evidence" value="ECO:0007669"/>
    <property type="project" value="TreeGrafter"/>
</dbReference>
<dbReference type="AlphaFoldDB" id="A0A914RAD9"/>
<evidence type="ECO:0000313" key="3">
    <source>
        <dbReference type="Proteomes" id="UP000887564"/>
    </source>
</evidence>
<dbReference type="GO" id="GO:0051015">
    <property type="term" value="F:actin filament binding"/>
    <property type="evidence" value="ECO:0007669"/>
    <property type="project" value="TreeGrafter"/>
</dbReference>
<reference evidence="4" key="1">
    <citation type="submission" date="2022-11" db="UniProtKB">
        <authorList>
            <consortium name="WormBaseParasite"/>
        </authorList>
    </citation>
    <scope>IDENTIFICATION</scope>
</reference>
<keyword evidence="1 2" id="KW-0117">Actin capping</keyword>
<dbReference type="Pfam" id="PF01267">
    <property type="entry name" value="F-actin_cap_A"/>
    <property type="match status" value="1"/>
</dbReference>
<evidence type="ECO:0000256" key="1">
    <source>
        <dbReference type="ARBA" id="ARBA00022467"/>
    </source>
</evidence>
<dbReference type="Proteomes" id="UP000887564">
    <property type="component" value="Unplaced"/>
</dbReference>
<dbReference type="InterPro" id="IPR037282">
    <property type="entry name" value="CapZ_alpha/beta"/>
</dbReference>